<evidence type="ECO:0000256" key="7">
    <source>
        <dbReference type="ARBA" id="ARBA00023128"/>
    </source>
</evidence>
<evidence type="ECO:0000313" key="15">
    <source>
        <dbReference type="EMBL" id="GMM53314.1"/>
    </source>
</evidence>
<feature type="region of interest" description="Disordered" evidence="13">
    <location>
        <begin position="629"/>
        <end position="650"/>
    </location>
</feature>
<feature type="compositionally biased region" description="Basic residues" evidence="13">
    <location>
        <begin position="703"/>
        <end position="712"/>
    </location>
</feature>
<feature type="compositionally biased region" description="Polar residues" evidence="13">
    <location>
        <begin position="688"/>
        <end position="702"/>
    </location>
</feature>
<dbReference type="InterPro" id="IPR010285">
    <property type="entry name" value="DNA_helicase_pif1-like_DEAD"/>
</dbReference>
<dbReference type="GO" id="GO:0043139">
    <property type="term" value="F:5'-3' DNA helicase activity"/>
    <property type="evidence" value="ECO:0007669"/>
    <property type="project" value="UniProtKB-UniRule"/>
</dbReference>
<dbReference type="InterPro" id="IPR048293">
    <property type="entry name" value="PIF1_RRM3_pfh1"/>
</dbReference>
<keyword evidence="2 12" id="KW-0227">DNA damage</keyword>
<feature type="compositionally biased region" description="Basic and acidic residues" evidence="13">
    <location>
        <begin position="54"/>
        <end position="82"/>
    </location>
</feature>
<dbReference type="CDD" id="cd18037">
    <property type="entry name" value="DEXSc_Pif1_like"/>
    <property type="match status" value="1"/>
</dbReference>
<feature type="region of interest" description="Disordered" evidence="13">
    <location>
        <begin position="54"/>
        <end position="84"/>
    </location>
</feature>
<evidence type="ECO:0000256" key="8">
    <source>
        <dbReference type="ARBA" id="ARBA00023172"/>
    </source>
</evidence>
<evidence type="ECO:0000256" key="6">
    <source>
        <dbReference type="ARBA" id="ARBA00023125"/>
    </source>
</evidence>
<dbReference type="Pfam" id="PF05970">
    <property type="entry name" value="PIF1"/>
    <property type="match status" value="1"/>
</dbReference>
<feature type="region of interest" description="Disordered" evidence="13">
    <location>
        <begin position="679"/>
        <end position="771"/>
    </location>
</feature>
<protein>
    <recommendedName>
        <fullName evidence="12">ATP-dependent DNA helicase PIF1</fullName>
        <ecNumber evidence="12">5.6.2.3</ecNumber>
    </recommendedName>
    <alternativeName>
        <fullName evidence="12">DNA 5'-3' helicase PIF1</fullName>
    </alternativeName>
    <alternativeName>
        <fullName evidence="12">DNA repair and recombination helicase PIF1</fullName>
    </alternativeName>
</protein>
<dbReference type="InterPro" id="IPR003593">
    <property type="entry name" value="AAA+_ATPase"/>
</dbReference>
<evidence type="ECO:0000256" key="13">
    <source>
        <dbReference type="SAM" id="MobiDB-lite"/>
    </source>
</evidence>
<keyword evidence="8 12" id="KW-0233">DNA recombination</keyword>
<comment type="cofactor">
    <cofactor evidence="12">
        <name>Mg(2+)</name>
        <dbReference type="ChEBI" id="CHEBI:18420"/>
    </cofactor>
</comment>
<feature type="compositionally biased region" description="Basic and acidic residues" evidence="13">
    <location>
        <begin position="713"/>
        <end position="728"/>
    </location>
</feature>
<keyword evidence="10 12" id="KW-0413">Isomerase</keyword>
<evidence type="ECO:0000256" key="4">
    <source>
        <dbReference type="ARBA" id="ARBA00022806"/>
    </source>
</evidence>
<keyword evidence="9 12" id="KW-0234">DNA repair</keyword>
<feature type="compositionally biased region" description="Low complexity" evidence="13">
    <location>
        <begin position="879"/>
        <end position="893"/>
    </location>
</feature>
<keyword evidence="6 12" id="KW-0238">DNA-binding</keyword>
<dbReference type="Gene3D" id="3.40.50.300">
    <property type="entry name" value="P-loop containing nucleotide triphosphate hydrolases"/>
    <property type="match status" value="2"/>
</dbReference>
<evidence type="ECO:0000256" key="1">
    <source>
        <dbReference type="ARBA" id="ARBA00022741"/>
    </source>
</evidence>
<dbReference type="GO" id="GO:0003677">
    <property type="term" value="F:DNA binding"/>
    <property type="evidence" value="ECO:0007669"/>
    <property type="project" value="UniProtKB-KW"/>
</dbReference>
<dbReference type="PANTHER" id="PTHR47642">
    <property type="entry name" value="ATP-DEPENDENT DNA HELICASE"/>
    <property type="match status" value="1"/>
</dbReference>
<comment type="subcellular location">
    <subcellularLocation>
        <location evidence="12">Nucleus</location>
    </subcellularLocation>
    <subcellularLocation>
        <location evidence="12">Mitochondrion</location>
    </subcellularLocation>
</comment>
<dbReference type="GO" id="GO:0005739">
    <property type="term" value="C:mitochondrion"/>
    <property type="evidence" value="ECO:0007669"/>
    <property type="project" value="UniProtKB-SubCell"/>
</dbReference>
<keyword evidence="4 12" id="KW-0347">Helicase</keyword>
<dbReference type="HAMAP" id="MF_03176">
    <property type="entry name" value="PIF1"/>
    <property type="match status" value="1"/>
</dbReference>
<dbReference type="SUPFAM" id="SSF52540">
    <property type="entry name" value="P-loop containing nucleoside triphosphate hydrolases"/>
    <property type="match status" value="2"/>
</dbReference>
<dbReference type="SMART" id="SM00382">
    <property type="entry name" value="AAA"/>
    <property type="match status" value="1"/>
</dbReference>
<evidence type="ECO:0000256" key="5">
    <source>
        <dbReference type="ARBA" id="ARBA00022840"/>
    </source>
</evidence>
<evidence type="ECO:0000256" key="9">
    <source>
        <dbReference type="ARBA" id="ARBA00023204"/>
    </source>
</evidence>
<evidence type="ECO:0000256" key="2">
    <source>
        <dbReference type="ARBA" id="ARBA00022763"/>
    </source>
</evidence>
<comment type="caution">
    <text evidence="15">The sequence shown here is derived from an EMBL/GenBank/DDBJ whole genome shotgun (WGS) entry which is preliminary data.</text>
</comment>
<evidence type="ECO:0000256" key="12">
    <source>
        <dbReference type="HAMAP-Rule" id="MF_03176"/>
    </source>
</evidence>
<name>A0AAV5RS12_STABA</name>
<evidence type="ECO:0000256" key="11">
    <source>
        <dbReference type="ARBA" id="ARBA00023242"/>
    </source>
</evidence>
<feature type="DNA-binding region" evidence="12">
    <location>
        <begin position="534"/>
        <end position="553"/>
    </location>
</feature>
<keyword evidence="16" id="KW-1185">Reference proteome</keyword>
<reference evidence="15 16" key="1">
    <citation type="journal article" date="2023" name="Elife">
        <title>Identification of key yeast species and microbe-microbe interactions impacting larval growth of Drosophila in the wild.</title>
        <authorList>
            <person name="Mure A."/>
            <person name="Sugiura Y."/>
            <person name="Maeda R."/>
            <person name="Honda K."/>
            <person name="Sakurai N."/>
            <person name="Takahashi Y."/>
            <person name="Watada M."/>
            <person name="Katoh T."/>
            <person name="Gotoh A."/>
            <person name="Gotoh Y."/>
            <person name="Taniguchi I."/>
            <person name="Nakamura K."/>
            <person name="Hayashi T."/>
            <person name="Katayama T."/>
            <person name="Uemura T."/>
            <person name="Hattori Y."/>
        </authorList>
    </citation>
    <scope>NUCLEOTIDE SEQUENCE [LARGE SCALE GENOMIC DNA]</scope>
    <source>
        <strain evidence="15 16">SB-73</strain>
    </source>
</reference>
<dbReference type="GO" id="GO:0005524">
    <property type="term" value="F:ATP binding"/>
    <property type="evidence" value="ECO:0007669"/>
    <property type="project" value="UniProtKB-UniRule"/>
</dbReference>
<sequence length="893" mass="99832">MSRQSYLGGPPPVSNVAKKVRTHWRLLCTENFLRTIDVKYSAPRLHAKRVSEEENRIASEETSLDLDKLEETSSQKVPHENDVETQPTPIADIELSGEQKAVMKIVLEDKQNVFFTGAAGTGKSVLLRSLIRELNMQYRKGSVAVTALTGIAACNIGGQTLHRFAGIGLGDAPVDVLLKHLTKQSKQGWLETQVLLIDEISMMKAELLEKLNEIAQILRKNDKPFGGIQLVFTGDLFQLPPIVNREQRQEKVFCFETPIWNTLIHRTINLTQVFRQKDNMFANILNQLRVGEVSRETEALFNSLSRPPKLPKGIVPTKLFATRKQVDNANAVALQRLEGTTYEYLASDWISPEAAERKTNMSVECPAAESVELKVGCQVMLTKNIDHVLVNGSIGKIVAFVTPYSSMRVKDESVKDELQDFDGEVTEEVLELMGNINKKYPTDRKRQLAQDLTEKQAKSATVLPVVKFTLHDNTIRQMIVQPEVWTIKNAYGEDIASRCQIPLMLSWALSIHKSQGQTLPYVSVDLNNIFASGQAYVAISRATCLEGLQIHRFNASKVRVNMIVKRFYESLDSITQDEIMEGEKYYEQLRRLEAEAAARNDHTQTTQNTDPLTEGSEWCETTQCTFSSDVNDTTDNGKTSNKNAKDTLSSNVPLSSISEATINSNDILKLSTQTVDMEKENKVHAKSKSNVSGASGVKQTKAANKHKQRKVKSHDNKDLPLESCEPHLQHVNNSQYVEKASSYAEKNPSFKKPNTNEPENNGVSSDNLSNETNYESINLDHHEDHKTVGVVNEIDDSCSESEYVVKRRKIITSQSSTIDLTHSDIPAEGLYRLISSPSPAENVGYNALDIGNQIDPSSDVENLNLDDMDNREGPLFILSSPQRSPQRSQAQSF</sequence>
<accession>A0AAV5RS12</accession>
<dbReference type="GO" id="GO:0006281">
    <property type="term" value="P:DNA repair"/>
    <property type="evidence" value="ECO:0007669"/>
    <property type="project" value="UniProtKB-UniRule"/>
</dbReference>
<feature type="region of interest" description="Disordered" evidence="13">
    <location>
        <begin position="858"/>
        <end position="893"/>
    </location>
</feature>
<keyword evidence="11 12" id="KW-0539">Nucleus</keyword>
<comment type="catalytic activity">
    <reaction evidence="12">
        <text>ATP + H2O = ADP + phosphate + H(+)</text>
        <dbReference type="Rhea" id="RHEA:13065"/>
        <dbReference type="ChEBI" id="CHEBI:15377"/>
        <dbReference type="ChEBI" id="CHEBI:15378"/>
        <dbReference type="ChEBI" id="CHEBI:30616"/>
        <dbReference type="ChEBI" id="CHEBI:43474"/>
        <dbReference type="ChEBI" id="CHEBI:456216"/>
        <dbReference type="EC" id="5.6.2.3"/>
    </reaction>
</comment>
<dbReference type="CDD" id="cd18809">
    <property type="entry name" value="SF1_C_RecD"/>
    <property type="match status" value="1"/>
</dbReference>
<feature type="binding site" evidence="12">
    <location>
        <begin position="117"/>
        <end position="124"/>
    </location>
    <ligand>
        <name>ATP</name>
        <dbReference type="ChEBI" id="CHEBI:30616"/>
    </ligand>
</feature>
<dbReference type="EMBL" id="BTGC01000008">
    <property type="protein sequence ID" value="GMM53314.1"/>
    <property type="molecule type" value="Genomic_DNA"/>
</dbReference>
<dbReference type="GO" id="GO:0000723">
    <property type="term" value="P:telomere maintenance"/>
    <property type="evidence" value="ECO:0007669"/>
    <property type="project" value="InterPro"/>
</dbReference>
<comment type="subunit">
    <text evidence="12">Monomer.</text>
</comment>
<keyword evidence="3 12" id="KW-0378">Hydrolase</keyword>
<keyword evidence="7 12" id="KW-0496">Mitochondrion</keyword>
<comment type="function">
    <text evidence="12">DNA-dependent ATPase and 5'-3' DNA helicase required for the maintenance of both mitochondrial and nuclear genome stability.</text>
</comment>
<evidence type="ECO:0000313" key="16">
    <source>
        <dbReference type="Proteomes" id="UP001362899"/>
    </source>
</evidence>
<gene>
    <name evidence="12" type="primary">PIF1</name>
    <name evidence="15" type="ORF">DASB73_042770</name>
</gene>
<organism evidence="15 16">
    <name type="scientific">Starmerella bacillaris</name>
    <name type="common">Yeast</name>
    <name type="synonym">Candida zemplinina</name>
    <dbReference type="NCBI Taxonomy" id="1247836"/>
    <lineage>
        <taxon>Eukaryota</taxon>
        <taxon>Fungi</taxon>
        <taxon>Dikarya</taxon>
        <taxon>Ascomycota</taxon>
        <taxon>Saccharomycotina</taxon>
        <taxon>Dipodascomycetes</taxon>
        <taxon>Dipodascales</taxon>
        <taxon>Trichomonascaceae</taxon>
        <taxon>Starmerella</taxon>
    </lineage>
</organism>
<dbReference type="InterPro" id="IPR051055">
    <property type="entry name" value="PIF1_helicase"/>
</dbReference>
<evidence type="ECO:0000259" key="14">
    <source>
        <dbReference type="SMART" id="SM00382"/>
    </source>
</evidence>
<keyword evidence="5 12" id="KW-0067">ATP-binding</keyword>
<dbReference type="AlphaFoldDB" id="A0AAV5RS12"/>
<dbReference type="GO" id="GO:0006310">
    <property type="term" value="P:DNA recombination"/>
    <property type="evidence" value="ECO:0007669"/>
    <property type="project" value="UniProtKB-UniRule"/>
</dbReference>
<dbReference type="InterPro" id="IPR027417">
    <property type="entry name" value="P-loop_NTPase"/>
</dbReference>
<dbReference type="GO" id="GO:0016787">
    <property type="term" value="F:hydrolase activity"/>
    <property type="evidence" value="ECO:0007669"/>
    <property type="project" value="UniProtKB-KW"/>
</dbReference>
<dbReference type="PANTHER" id="PTHR47642:SF5">
    <property type="entry name" value="ATP-DEPENDENT DNA HELICASE"/>
    <property type="match status" value="1"/>
</dbReference>
<feature type="compositionally biased region" description="Polar residues" evidence="13">
    <location>
        <begin position="752"/>
        <end position="771"/>
    </location>
</feature>
<keyword evidence="1 12" id="KW-0547">Nucleotide-binding</keyword>
<dbReference type="InterPro" id="IPR049163">
    <property type="entry name" value="Pif1-like_2B_dom"/>
</dbReference>
<dbReference type="EC" id="5.6.2.3" evidence="12"/>
<dbReference type="Proteomes" id="UP001362899">
    <property type="component" value="Unassembled WGS sequence"/>
</dbReference>
<proteinExistence type="inferred from homology"/>
<dbReference type="GO" id="GO:0005634">
    <property type="term" value="C:nucleus"/>
    <property type="evidence" value="ECO:0007669"/>
    <property type="project" value="UniProtKB-SubCell"/>
</dbReference>
<dbReference type="Pfam" id="PF21530">
    <property type="entry name" value="Pif1_2B_dom"/>
    <property type="match status" value="1"/>
</dbReference>
<comment type="similarity">
    <text evidence="12">Belongs to the helicase family. PIF1 subfamily.</text>
</comment>
<evidence type="ECO:0000256" key="10">
    <source>
        <dbReference type="ARBA" id="ARBA00023235"/>
    </source>
</evidence>
<evidence type="ECO:0000256" key="3">
    <source>
        <dbReference type="ARBA" id="ARBA00022801"/>
    </source>
</evidence>
<feature type="domain" description="AAA+ ATPase" evidence="14">
    <location>
        <begin position="109"/>
        <end position="254"/>
    </location>
</feature>